<sequence>MFDDRDWFGGSSQRTLWRFSVRGNSIGFGTSVSLGGGTRMSSSSSECSYAEFEVET</sequence>
<reference evidence="1 2" key="1">
    <citation type="journal article" date="2013" name="Mar. Genomics">
        <title>Expression of sulfatases in Rhodopirellula baltica and the diversity of sulfatases in the genus Rhodopirellula.</title>
        <authorList>
            <person name="Wegner C.E."/>
            <person name="Richter-Heitmann T."/>
            <person name="Klindworth A."/>
            <person name="Klockow C."/>
            <person name="Richter M."/>
            <person name="Achstetter T."/>
            <person name="Glockner F.O."/>
            <person name="Harder J."/>
        </authorList>
    </citation>
    <scope>NUCLEOTIDE SEQUENCE [LARGE SCALE GENOMIC DNA]</scope>
    <source>
        <strain evidence="1 2">SWK14</strain>
    </source>
</reference>
<name>L7CIE4_RHOBT</name>
<accession>L7CIE4</accession>
<evidence type="ECO:0000313" key="1">
    <source>
        <dbReference type="EMBL" id="ELP33999.1"/>
    </source>
</evidence>
<proteinExistence type="predicted"/>
<comment type="caution">
    <text evidence="1">The sequence shown here is derived from an EMBL/GenBank/DDBJ whole genome shotgun (WGS) entry which is preliminary data.</text>
</comment>
<evidence type="ECO:0000313" key="2">
    <source>
        <dbReference type="Proteomes" id="UP000010959"/>
    </source>
</evidence>
<dbReference type="EMBL" id="AMWG01000043">
    <property type="protein sequence ID" value="ELP33999.1"/>
    <property type="molecule type" value="Genomic_DNA"/>
</dbReference>
<organism evidence="1 2">
    <name type="scientific">Rhodopirellula baltica SWK14</name>
    <dbReference type="NCBI Taxonomy" id="993516"/>
    <lineage>
        <taxon>Bacteria</taxon>
        <taxon>Pseudomonadati</taxon>
        <taxon>Planctomycetota</taxon>
        <taxon>Planctomycetia</taxon>
        <taxon>Pirellulales</taxon>
        <taxon>Pirellulaceae</taxon>
        <taxon>Rhodopirellula</taxon>
    </lineage>
</organism>
<protein>
    <submittedName>
        <fullName evidence="1">Uncharacterized protein</fullName>
    </submittedName>
</protein>
<dbReference type="Proteomes" id="UP000010959">
    <property type="component" value="Unassembled WGS sequence"/>
</dbReference>
<gene>
    <name evidence="1" type="ORF">RBSWK_02135</name>
</gene>
<dbReference type="AlphaFoldDB" id="L7CIE4"/>